<evidence type="ECO:0000256" key="1">
    <source>
        <dbReference type="ARBA" id="ARBA00004370"/>
    </source>
</evidence>
<dbReference type="SUPFAM" id="SSF49503">
    <property type="entry name" value="Cupredoxins"/>
    <property type="match status" value="1"/>
</dbReference>
<keyword evidence="9" id="KW-1185">Reference proteome</keyword>
<name>A0ABT2QI45_9EURY</name>
<dbReference type="PROSITE" id="PS00196">
    <property type="entry name" value="COPPER_BLUE"/>
    <property type="match status" value="1"/>
</dbReference>
<dbReference type="Proteomes" id="UP001320972">
    <property type="component" value="Unassembled WGS sequence"/>
</dbReference>
<dbReference type="PANTHER" id="PTHR34192:SF10">
    <property type="entry name" value="PLASTOCYANIN MAJOR ISOFORM, CHLOROPLASTIC-RELATED"/>
    <property type="match status" value="1"/>
</dbReference>
<dbReference type="RefSeq" id="WP_338008641.1">
    <property type="nucleotide sequence ID" value="NZ_JAOPKB010000012.1"/>
</dbReference>
<dbReference type="PROSITE" id="PS51257">
    <property type="entry name" value="PROKAR_LIPOPROTEIN"/>
    <property type="match status" value="1"/>
</dbReference>
<reference evidence="8 9" key="1">
    <citation type="submission" date="2022-09" db="EMBL/GenBank/DDBJ databases">
        <title>Enrichment on poylsaccharides allowed isolation of novel metabolic and taxonomic groups of Haloarchaea.</title>
        <authorList>
            <person name="Sorokin D.Y."/>
            <person name="Elcheninov A.G."/>
            <person name="Khizhniak T.V."/>
            <person name="Kolganova T.V."/>
            <person name="Kublanov I.V."/>
        </authorList>
    </citation>
    <scope>NUCLEOTIDE SEQUENCE [LARGE SCALE GENOMIC DNA]</scope>
    <source>
        <strain evidence="8 9">AArc-m2/3/4</strain>
    </source>
</reference>
<dbReference type="Gene3D" id="2.60.40.420">
    <property type="entry name" value="Cupredoxins - blue copper proteins"/>
    <property type="match status" value="1"/>
</dbReference>
<dbReference type="PANTHER" id="PTHR34192">
    <property type="entry name" value="PLASTOCYANIN MAJOR ISOFORM, CHLOROPLASTIC-RELATED"/>
    <property type="match status" value="1"/>
</dbReference>
<evidence type="ECO:0000256" key="5">
    <source>
        <dbReference type="ARBA" id="ARBA00023008"/>
    </source>
</evidence>
<evidence type="ECO:0000256" key="4">
    <source>
        <dbReference type="ARBA" id="ARBA00022982"/>
    </source>
</evidence>
<keyword evidence="6" id="KW-0472">Membrane</keyword>
<keyword evidence="3" id="KW-0479">Metal-binding</keyword>
<evidence type="ECO:0000256" key="2">
    <source>
        <dbReference type="ARBA" id="ARBA00022448"/>
    </source>
</evidence>
<keyword evidence="5" id="KW-0186">Copper</keyword>
<proteinExistence type="predicted"/>
<accession>A0ABT2QI45</accession>
<dbReference type="InterPro" id="IPR008972">
    <property type="entry name" value="Cupredoxin"/>
</dbReference>
<dbReference type="InterPro" id="IPR000923">
    <property type="entry name" value="BlueCu_1"/>
</dbReference>
<evidence type="ECO:0000313" key="9">
    <source>
        <dbReference type="Proteomes" id="UP001320972"/>
    </source>
</evidence>
<evidence type="ECO:0000259" key="7">
    <source>
        <dbReference type="Pfam" id="PF00127"/>
    </source>
</evidence>
<feature type="domain" description="Blue (type 1) copper" evidence="7">
    <location>
        <begin position="44"/>
        <end position="144"/>
    </location>
</feature>
<sequence length="150" mass="16024">MHRRAYVASIGSLAVAGLAGCTALGDVGESVFGETDYDIGMSRNAFDPETYKATVGEPVVWKNTSGADHTVTAYENAIPEDAAYFATGDFETEADARDGWERATGTRGEFNPGETFEHTFEVPGTYHYVCIPHERGGMVGTVVVSDSASE</sequence>
<comment type="caution">
    <text evidence="8">The sequence shown here is derived from an EMBL/GenBank/DDBJ whole genome shotgun (WGS) entry which is preliminary data.</text>
</comment>
<comment type="subcellular location">
    <subcellularLocation>
        <location evidence="1">Membrane</location>
    </subcellularLocation>
</comment>
<dbReference type="Pfam" id="PF00127">
    <property type="entry name" value="Copper-bind"/>
    <property type="match status" value="1"/>
</dbReference>
<evidence type="ECO:0000313" key="8">
    <source>
        <dbReference type="EMBL" id="MCU4974612.1"/>
    </source>
</evidence>
<evidence type="ECO:0000256" key="3">
    <source>
        <dbReference type="ARBA" id="ARBA00022723"/>
    </source>
</evidence>
<keyword evidence="2" id="KW-0813">Transport</keyword>
<keyword evidence="4" id="KW-0249">Electron transport</keyword>
<protein>
    <submittedName>
        <fullName evidence="8">Plastocyanin/azurin family copper-binding protein</fullName>
    </submittedName>
</protein>
<dbReference type="InterPro" id="IPR028871">
    <property type="entry name" value="BlueCu_1_BS"/>
</dbReference>
<dbReference type="EMBL" id="JAOPKB010000012">
    <property type="protein sequence ID" value="MCU4974612.1"/>
    <property type="molecule type" value="Genomic_DNA"/>
</dbReference>
<gene>
    <name evidence="8" type="ORF">OB955_17975</name>
</gene>
<evidence type="ECO:0000256" key="6">
    <source>
        <dbReference type="ARBA" id="ARBA00023136"/>
    </source>
</evidence>
<organism evidence="8 9">
    <name type="scientific">Natronoglomus mannanivorans</name>
    <dbReference type="NCBI Taxonomy" id="2979990"/>
    <lineage>
        <taxon>Archaea</taxon>
        <taxon>Methanobacteriati</taxon>
        <taxon>Methanobacteriota</taxon>
        <taxon>Stenosarchaea group</taxon>
        <taxon>Halobacteria</taxon>
        <taxon>Halobacteriales</taxon>
        <taxon>Natrialbaceae</taxon>
        <taxon>Natronoglomus</taxon>
    </lineage>
</organism>